<organism evidence="1 2">
    <name type="scientific">Lipomyces kononenkoae</name>
    <name type="common">Yeast</name>
    <dbReference type="NCBI Taxonomy" id="34357"/>
    <lineage>
        <taxon>Eukaryota</taxon>
        <taxon>Fungi</taxon>
        <taxon>Dikarya</taxon>
        <taxon>Ascomycota</taxon>
        <taxon>Saccharomycotina</taxon>
        <taxon>Lipomycetes</taxon>
        <taxon>Lipomycetales</taxon>
        <taxon>Lipomycetaceae</taxon>
        <taxon>Lipomyces</taxon>
    </lineage>
</organism>
<comment type="caution">
    <text evidence="1">The sequence shown here is derived from an EMBL/GenBank/DDBJ whole genome shotgun (WGS) entry which is preliminary data.</text>
</comment>
<sequence length="105" mass="11604">MRLYIPKPVPKCNDNDNEVDHTDRPAAAADKMRATAIDRAISKRSNLMLLSFAGLVIAAFSFVTFFGKLPTLALPADQDEEEEEDVDEEGEGSKPSQKHKAKTNK</sequence>
<evidence type="ECO:0000313" key="2">
    <source>
        <dbReference type="Proteomes" id="UP001433508"/>
    </source>
</evidence>
<proteinExistence type="predicted"/>
<protein>
    <submittedName>
        <fullName evidence="1">Uncharacterized protein</fullName>
    </submittedName>
</protein>
<reference evidence="2" key="1">
    <citation type="journal article" date="2024" name="Front. Bioeng. Biotechnol.">
        <title>Genome-scale model development and genomic sequencing of the oleaginous clade Lipomyces.</title>
        <authorList>
            <person name="Czajka J.J."/>
            <person name="Han Y."/>
            <person name="Kim J."/>
            <person name="Mondo S.J."/>
            <person name="Hofstad B.A."/>
            <person name="Robles A."/>
            <person name="Haridas S."/>
            <person name="Riley R."/>
            <person name="LaButti K."/>
            <person name="Pangilinan J."/>
            <person name="Andreopoulos W."/>
            <person name="Lipzen A."/>
            <person name="Yan J."/>
            <person name="Wang M."/>
            <person name="Ng V."/>
            <person name="Grigoriev I.V."/>
            <person name="Spatafora J.W."/>
            <person name="Magnuson J.K."/>
            <person name="Baker S.E."/>
            <person name="Pomraning K.R."/>
        </authorList>
    </citation>
    <scope>NUCLEOTIDE SEQUENCE [LARGE SCALE GENOMIC DNA]</scope>
    <source>
        <strain evidence="2">CBS 7786</strain>
    </source>
</reference>
<name>A0ACC3T1D9_LIPKO</name>
<dbReference type="Proteomes" id="UP001433508">
    <property type="component" value="Unassembled WGS sequence"/>
</dbReference>
<keyword evidence="2" id="KW-1185">Reference proteome</keyword>
<gene>
    <name evidence="1" type="ORF">V1525DRAFT_419233</name>
</gene>
<dbReference type="EMBL" id="MU971365">
    <property type="protein sequence ID" value="KAK9237724.1"/>
    <property type="molecule type" value="Genomic_DNA"/>
</dbReference>
<accession>A0ACC3T1D9</accession>
<evidence type="ECO:0000313" key="1">
    <source>
        <dbReference type="EMBL" id="KAK9237724.1"/>
    </source>
</evidence>